<dbReference type="Proteomes" id="UP000002028">
    <property type="component" value="Chromosome"/>
</dbReference>
<dbReference type="EMBL" id="CP001769">
    <property type="protein sequence ID" value="ADB40175.1"/>
    <property type="molecule type" value="Genomic_DNA"/>
</dbReference>
<feature type="region of interest" description="Disordered" evidence="1">
    <location>
        <begin position="359"/>
        <end position="395"/>
    </location>
</feature>
<dbReference type="Pfam" id="PF05359">
    <property type="entry name" value="DUF748"/>
    <property type="match status" value="1"/>
</dbReference>
<feature type="compositionally biased region" description="Basic residues" evidence="1">
    <location>
        <begin position="380"/>
        <end position="395"/>
    </location>
</feature>
<keyword evidence="3" id="KW-1185">Reference proteome</keyword>
<name>D2QKK9_SPILD</name>
<dbReference type="STRING" id="504472.Slin_4190"/>
<feature type="compositionally biased region" description="Basic and acidic residues" evidence="1">
    <location>
        <begin position="359"/>
        <end position="379"/>
    </location>
</feature>
<dbReference type="AlphaFoldDB" id="D2QKK9"/>
<dbReference type="InterPro" id="IPR008023">
    <property type="entry name" value="DUF748"/>
</dbReference>
<dbReference type="HOGENOM" id="CLU_056895_0_0_10"/>
<proteinExistence type="predicted"/>
<organism evidence="2 3">
    <name type="scientific">Spirosoma linguale (strain ATCC 33905 / DSM 74 / LMG 10896 / Claus 1)</name>
    <dbReference type="NCBI Taxonomy" id="504472"/>
    <lineage>
        <taxon>Bacteria</taxon>
        <taxon>Pseudomonadati</taxon>
        <taxon>Bacteroidota</taxon>
        <taxon>Cytophagia</taxon>
        <taxon>Cytophagales</taxon>
        <taxon>Cytophagaceae</taxon>
        <taxon>Spirosoma</taxon>
    </lineage>
</organism>
<reference evidence="2 3" key="1">
    <citation type="journal article" date="2010" name="Stand. Genomic Sci.">
        <title>Complete genome sequence of Spirosoma linguale type strain (1).</title>
        <authorList>
            <person name="Lail K."/>
            <person name="Sikorski J."/>
            <person name="Saunders E."/>
            <person name="Lapidus A."/>
            <person name="Glavina Del Rio T."/>
            <person name="Copeland A."/>
            <person name="Tice H."/>
            <person name="Cheng J.-F."/>
            <person name="Lucas S."/>
            <person name="Nolan M."/>
            <person name="Bruce D."/>
            <person name="Goodwin L."/>
            <person name="Pitluck S."/>
            <person name="Ivanova N."/>
            <person name="Mavromatis K."/>
            <person name="Ovchinnikova G."/>
            <person name="Pati A."/>
            <person name="Chen A."/>
            <person name="Palaniappan K."/>
            <person name="Land M."/>
            <person name="Hauser L."/>
            <person name="Chang Y.-J."/>
            <person name="Jeffries C.D."/>
            <person name="Chain P."/>
            <person name="Brettin T."/>
            <person name="Detter J.C."/>
            <person name="Schuetze A."/>
            <person name="Rohde M."/>
            <person name="Tindall B.J."/>
            <person name="Goeker M."/>
            <person name="Bristow J."/>
            <person name="Eisen J.A."/>
            <person name="Markowitz V."/>
            <person name="Hugenholtz P."/>
            <person name="Kyrpides N.C."/>
            <person name="Klenk H.-P."/>
            <person name="Chen F."/>
        </authorList>
    </citation>
    <scope>NUCLEOTIDE SEQUENCE [LARGE SCALE GENOMIC DNA]</scope>
    <source>
        <strain evidence="3">ATCC 33905 / DSM 74 / LMG 10896 / Claus 1</strain>
    </source>
</reference>
<accession>D2QKK9</accession>
<dbReference type="KEGG" id="sli:Slin_4190"/>
<gene>
    <name evidence="2" type="ordered locus">Slin_4190</name>
</gene>
<evidence type="ECO:0008006" key="4">
    <source>
        <dbReference type="Google" id="ProtNLM"/>
    </source>
</evidence>
<evidence type="ECO:0000313" key="3">
    <source>
        <dbReference type="Proteomes" id="UP000002028"/>
    </source>
</evidence>
<dbReference type="RefSeq" id="WP_012928685.1">
    <property type="nucleotide sequence ID" value="NC_013730.1"/>
</dbReference>
<evidence type="ECO:0000256" key="1">
    <source>
        <dbReference type="SAM" id="MobiDB-lite"/>
    </source>
</evidence>
<sequence length="395" mass="44891">MKRATKIFIALVVLLIIARLLLPYFVLRYVNKTLADMGSYTGHVEDIDIQLIRGAYQIDGLRIRKINGKIKEPFIYIPKTDLSVEWKSLFKGKLVSEVECYEPEVNFAFSESEASSQTGADVDWTAYLKKLLPISINRFAIINGRVDLTSLVTQPRADLSIRKLQGEIRNIRNVEDKNKKLPSPVVASGDVPGYGGTMNFSANMNLLKEMPDFDYNLRFTDLQLVKLNPLAKAYANLDFERGTVSVYSEMAMLNGKLNGYLKPLTKGMQIFKLNEHEGRSVGRFFTELLAQGGTAILKNQKHDQVATRVPLSGTVDNIKTFVWPTIFGVLRNAYIEAFKGEFDNNITLSDALKNVKEDFKEKRAERKAERKEKRAERKAERKAKRAKRKAERAKK</sequence>
<protein>
    <recommendedName>
        <fullName evidence="4">DUF748 domain-containing protein</fullName>
    </recommendedName>
</protein>
<dbReference type="eggNOG" id="COG2982">
    <property type="taxonomic scope" value="Bacteria"/>
</dbReference>
<evidence type="ECO:0000313" key="2">
    <source>
        <dbReference type="EMBL" id="ADB40175.1"/>
    </source>
</evidence>